<dbReference type="Proteomes" id="UP000480929">
    <property type="component" value="Unassembled WGS sequence"/>
</dbReference>
<evidence type="ECO:0000313" key="2">
    <source>
        <dbReference type="EMBL" id="MSA87864.1"/>
    </source>
</evidence>
<proteinExistence type="predicted"/>
<dbReference type="AlphaFoldDB" id="A0A6N7S200"/>
<dbReference type="SUPFAM" id="SSF64288">
    <property type="entry name" value="Chorismate lyase-like"/>
    <property type="match status" value="1"/>
</dbReference>
<dbReference type="EMBL" id="WKPJ01000001">
    <property type="protein sequence ID" value="MSA87864.1"/>
    <property type="molecule type" value="Genomic_DNA"/>
</dbReference>
<dbReference type="EMBL" id="WKPI01000001">
    <property type="protein sequence ID" value="MSC31659.1"/>
    <property type="molecule type" value="Genomic_DNA"/>
</dbReference>
<name>A0A6N7S200_9FIRM</name>
<reference evidence="4 5" key="1">
    <citation type="journal article" date="2019" name="Nat. Med.">
        <title>A library of human gut bacterial isolates paired with longitudinal multiomics data enables mechanistic microbiome research.</title>
        <authorList>
            <person name="Poyet M."/>
            <person name="Groussin M."/>
            <person name="Gibbons S.M."/>
            <person name="Avila-Pacheco J."/>
            <person name="Jiang X."/>
            <person name="Kearney S.M."/>
            <person name="Perrotta A.R."/>
            <person name="Berdy B."/>
            <person name="Zhao S."/>
            <person name="Lieberman T.D."/>
            <person name="Swanson P.K."/>
            <person name="Smith M."/>
            <person name="Roesemann S."/>
            <person name="Alexander J.E."/>
            <person name="Rich S.A."/>
            <person name="Livny J."/>
            <person name="Vlamakis H."/>
            <person name="Clish C."/>
            <person name="Bullock K."/>
            <person name="Deik A."/>
            <person name="Scott J."/>
            <person name="Pierce K.A."/>
            <person name="Xavier R.J."/>
            <person name="Alm E.J."/>
        </authorList>
    </citation>
    <scope>NUCLEOTIDE SEQUENCE [LARGE SCALE GENOMIC DNA]</scope>
    <source>
        <strain evidence="2 4">BIOML-A4</strain>
        <strain evidence="3 5">BIOML-A5</strain>
    </source>
</reference>
<dbReference type="InterPro" id="IPR050679">
    <property type="entry name" value="Bact_HTH_transcr_reg"/>
</dbReference>
<dbReference type="SMART" id="SM00866">
    <property type="entry name" value="UTRA"/>
    <property type="match status" value="1"/>
</dbReference>
<dbReference type="Proteomes" id="UP000433575">
    <property type="component" value="Unassembled WGS sequence"/>
</dbReference>
<dbReference type="InterPro" id="IPR028978">
    <property type="entry name" value="Chorismate_lyase_/UTRA_dom_sf"/>
</dbReference>
<evidence type="ECO:0000259" key="1">
    <source>
        <dbReference type="SMART" id="SM00866"/>
    </source>
</evidence>
<feature type="domain" description="UbiC transcription regulator-associated" evidence="1">
    <location>
        <begin position="23"/>
        <end position="163"/>
    </location>
</feature>
<dbReference type="Gene3D" id="3.40.1410.10">
    <property type="entry name" value="Chorismate lyase-like"/>
    <property type="match status" value="1"/>
</dbReference>
<sequence length="170" mass="20064">MNDEVYVTRQLDQFESITQALEARGFHYAYPILNQSVMEANKLISEQLQIPIATRVFSYRKLRIVEDKPRSIEQVYIEYEKVRGIETLSLENQSLYRVLRLQFGYDIRRNEEEIRIVHASEEEAQLLHVEEDAEILMSTGLTYLDSVKPFEYFQIVAIPSFFKFRSVTTV</sequence>
<gene>
    <name evidence="3" type="ORF">GKD88_00765</name>
    <name evidence="2" type="ORF">GKE08_00760</name>
</gene>
<dbReference type="GO" id="GO:0045892">
    <property type="term" value="P:negative regulation of DNA-templated transcription"/>
    <property type="evidence" value="ECO:0007669"/>
    <property type="project" value="TreeGrafter"/>
</dbReference>
<dbReference type="InterPro" id="IPR011663">
    <property type="entry name" value="UTRA"/>
</dbReference>
<dbReference type="PANTHER" id="PTHR44846">
    <property type="entry name" value="MANNOSYL-D-GLYCERATE TRANSPORT/METABOLISM SYSTEM REPRESSOR MNGR-RELATED"/>
    <property type="match status" value="1"/>
</dbReference>
<evidence type="ECO:0000313" key="3">
    <source>
        <dbReference type="EMBL" id="MSC31659.1"/>
    </source>
</evidence>
<dbReference type="Pfam" id="PF07702">
    <property type="entry name" value="UTRA"/>
    <property type="match status" value="1"/>
</dbReference>
<dbReference type="OrthoDB" id="1642272at2"/>
<dbReference type="PANTHER" id="PTHR44846:SF1">
    <property type="entry name" value="MANNOSYL-D-GLYCERATE TRANSPORT_METABOLISM SYSTEM REPRESSOR MNGR-RELATED"/>
    <property type="match status" value="1"/>
</dbReference>
<accession>A0A6N7S200</accession>
<keyword evidence="5" id="KW-1185">Reference proteome</keyword>
<protein>
    <submittedName>
        <fullName evidence="2">UTRA domain-containing protein</fullName>
    </submittedName>
</protein>
<evidence type="ECO:0000313" key="5">
    <source>
        <dbReference type="Proteomes" id="UP000480929"/>
    </source>
</evidence>
<organism evidence="2 4">
    <name type="scientific">Holdemania massiliensis</name>
    <dbReference type="NCBI Taxonomy" id="1468449"/>
    <lineage>
        <taxon>Bacteria</taxon>
        <taxon>Bacillati</taxon>
        <taxon>Bacillota</taxon>
        <taxon>Erysipelotrichia</taxon>
        <taxon>Erysipelotrichales</taxon>
        <taxon>Erysipelotrichaceae</taxon>
        <taxon>Holdemania</taxon>
    </lineage>
</organism>
<dbReference type="RefSeq" id="WP_154237543.1">
    <property type="nucleotide sequence ID" value="NZ_CALJPI010000203.1"/>
</dbReference>
<evidence type="ECO:0000313" key="4">
    <source>
        <dbReference type="Proteomes" id="UP000433575"/>
    </source>
</evidence>
<comment type="caution">
    <text evidence="2">The sequence shown here is derived from an EMBL/GenBank/DDBJ whole genome shotgun (WGS) entry which is preliminary data.</text>
</comment>
<dbReference type="GO" id="GO:0003677">
    <property type="term" value="F:DNA binding"/>
    <property type="evidence" value="ECO:0007669"/>
    <property type="project" value="InterPro"/>
</dbReference>